<evidence type="ECO:0000256" key="1">
    <source>
        <dbReference type="SAM" id="MobiDB-lite"/>
    </source>
</evidence>
<organism evidence="2 3">
    <name type="scientific">Lupinus luteus</name>
    <name type="common">European yellow lupine</name>
    <dbReference type="NCBI Taxonomy" id="3873"/>
    <lineage>
        <taxon>Eukaryota</taxon>
        <taxon>Viridiplantae</taxon>
        <taxon>Streptophyta</taxon>
        <taxon>Embryophyta</taxon>
        <taxon>Tracheophyta</taxon>
        <taxon>Spermatophyta</taxon>
        <taxon>Magnoliopsida</taxon>
        <taxon>eudicotyledons</taxon>
        <taxon>Gunneridae</taxon>
        <taxon>Pentapetalae</taxon>
        <taxon>rosids</taxon>
        <taxon>fabids</taxon>
        <taxon>Fabales</taxon>
        <taxon>Fabaceae</taxon>
        <taxon>Papilionoideae</taxon>
        <taxon>50 kb inversion clade</taxon>
        <taxon>genistoids sensu lato</taxon>
        <taxon>core genistoids</taxon>
        <taxon>Genisteae</taxon>
        <taxon>Lupinus</taxon>
    </lineage>
</organism>
<sequence>MSKATDEALLWPQRNKSNNVVNNSDLFGFPSEFPYELGISSPVESVAESTETDTSNEEEEFFAALTRRLSQSSLHDSRKHHPLTSPIITSNKPEGQNVKLKKHDLATSPQSTLSGIGSWSGRSGGSGDGSPNGSSRVPSPLTTPFVEKNDPLEAIYAVAGEVARLKYINSETMSFGFQNKPQLGLPHATTMFPNYYSQMREEHVVKQQCGDSVWGKEHVKPNWLVQQQQLQVQNRGYESVKCTRPSLPQSVWPPLQVQPQNQRVQCTGSGSRPSGSALKRGCGGTGVFLPRHHVNNPSETRKKPGFAPVLVPAKVVHALNVTNQSQFSNAFAIDYDTLLARRNALLMQKQRLSLRREEVASYETRLPQEWTY</sequence>
<comment type="caution">
    <text evidence="2">The sequence shown here is derived from an EMBL/GenBank/DDBJ whole genome shotgun (WGS) entry which is preliminary data.</text>
</comment>
<evidence type="ECO:0000313" key="3">
    <source>
        <dbReference type="Proteomes" id="UP001497480"/>
    </source>
</evidence>
<dbReference type="AlphaFoldDB" id="A0AAV1VWP8"/>
<dbReference type="Proteomes" id="UP001497480">
    <property type="component" value="Unassembled WGS sequence"/>
</dbReference>
<dbReference type="PANTHER" id="PTHR33356">
    <property type="entry name" value="TIP41-LIKE PROTEIN"/>
    <property type="match status" value="1"/>
</dbReference>
<gene>
    <name evidence="2" type="ORF">LLUT_LOCUS2539</name>
</gene>
<accession>A0AAV1VWP8</accession>
<dbReference type="EMBL" id="CAXHTB010000002">
    <property type="protein sequence ID" value="CAL0301479.1"/>
    <property type="molecule type" value="Genomic_DNA"/>
</dbReference>
<evidence type="ECO:0000313" key="2">
    <source>
        <dbReference type="EMBL" id="CAL0301479.1"/>
    </source>
</evidence>
<keyword evidence="3" id="KW-1185">Reference proteome</keyword>
<name>A0AAV1VWP8_LUPLU</name>
<dbReference type="PANTHER" id="PTHR33356:SF17">
    <property type="entry name" value="TPX2 CENTRAL DOMAIN-CONTAINING PROTEIN"/>
    <property type="match status" value="1"/>
</dbReference>
<protein>
    <submittedName>
        <fullName evidence="2">Uncharacterized protein</fullName>
    </submittedName>
</protein>
<proteinExistence type="predicted"/>
<feature type="region of interest" description="Disordered" evidence="1">
    <location>
        <begin position="72"/>
        <end position="145"/>
    </location>
</feature>
<reference evidence="2 3" key="1">
    <citation type="submission" date="2024-03" db="EMBL/GenBank/DDBJ databases">
        <authorList>
            <person name="Martinez-Hernandez J."/>
        </authorList>
    </citation>
    <scope>NUCLEOTIDE SEQUENCE [LARGE SCALE GENOMIC DNA]</scope>
</reference>